<dbReference type="InterPro" id="IPR050601">
    <property type="entry name" value="CPA3_antiporter_subunitC"/>
</dbReference>
<evidence type="ECO:0000313" key="8">
    <source>
        <dbReference type="EMBL" id="GFR38632.1"/>
    </source>
</evidence>
<keyword evidence="9" id="KW-1185">Reference proteome</keyword>
<keyword evidence="5 7" id="KW-1133">Transmembrane helix</keyword>
<comment type="subcellular location">
    <subcellularLocation>
        <location evidence="1">Cell membrane</location>
        <topology evidence="1">Multi-pass membrane protein</topology>
    </subcellularLocation>
</comment>
<dbReference type="NCBIfam" id="NF006372">
    <property type="entry name" value="PRK08600.1"/>
    <property type="match status" value="1"/>
</dbReference>
<evidence type="ECO:0000256" key="2">
    <source>
        <dbReference type="ARBA" id="ARBA00010388"/>
    </source>
</evidence>
<evidence type="ECO:0000256" key="5">
    <source>
        <dbReference type="ARBA" id="ARBA00022989"/>
    </source>
</evidence>
<reference evidence="8" key="2">
    <citation type="journal article" date="2021" name="Data Brief">
        <title>Draft genome sequence data of the facultative, thermophilic, xylanolytic bacterium Paenibacillus sp. strain DA-C8.</title>
        <authorList>
            <person name="Chhe C."/>
            <person name="Uke A."/>
            <person name="Baramee S."/>
            <person name="Ungkulpasvich U."/>
            <person name="Tachaapaikoon C."/>
            <person name="Pason P."/>
            <person name="Waeonukul R."/>
            <person name="Ratanakhanokchai K."/>
            <person name="Kosugi A."/>
        </authorList>
    </citation>
    <scope>NUCLEOTIDE SEQUENCE</scope>
    <source>
        <strain evidence="8">DA-C8</strain>
    </source>
</reference>
<dbReference type="EMBL" id="BMAQ01000021">
    <property type="protein sequence ID" value="GFR38632.1"/>
    <property type="molecule type" value="Genomic_DNA"/>
</dbReference>
<evidence type="ECO:0000256" key="6">
    <source>
        <dbReference type="ARBA" id="ARBA00023136"/>
    </source>
</evidence>
<dbReference type="Proteomes" id="UP000654993">
    <property type="component" value="Unassembled WGS sequence"/>
</dbReference>
<name>A0A916VFT6_9BACL</name>
<dbReference type="PANTHER" id="PTHR34583:SF2">
    <property type="entry name" value="ANTIPORTER SUBUNIT MNHC2-RELATED"/>
    <property type="match status" value="1"/>
</dbReference>
<evidence type="ECO:0000256" key="4">
    <source>
        <dbReference type="ARBA" id="ARBA00022692"/>
    </source>
</evidence>
<evidence type="ECO:0000313" key="9">
    <source>
        <dbReference type="Proteomes" id="UP000654993"/>
    </source>
</evidence>
<comment type="caution">
    <text evidence="8">The sequence shown here is derived from an EMBL/GenBank/DDBJ whole genome shotgun (WGS) entry which is preliminary data.</text>
</comment>
<dbReference type="Pfam" id="PF00420">
    <property type="entry name" value="Oxidored_q2"/>
    <property type="match status" value="1"/>
</dbReference>
<feature type="transmembrane region" description="Helical" evidence="7">
    <location>
        <begin position="6"/>
        <end position="21"/>
    </location>
</feature>
<keyword evidence="6 7" id="KW-0472">Membrane</keyword>
<dbReference type="InterPro" id="IPR039428">
    <property type="entry name" value="NUOK/Mnh_C1-like"/>
</dbReference>
<organism evidence="8 9">
    <name type="scientific">Insulibacter thermoxylanivorax</name>
    <dbReference type="NCBI Taxonomy" id="2749268"/>
    <lineage>
        <taxon>Bacteria</taxon>
        <taxon>Bacillati</taxon>
        <taxon>Bacillota</taxon>
        <taxon>Bacilli</taxon>
        <taxon>Bacillales</taxon>
        <taxon>Paenibacillaceae</taxon>
        <taxon>Insulibacter</taxon>
    </lineage>
</organism>
<evidence type="ECO:0000256" key="3">
    <source>
        <dbReference type="ARBA" id="ARBA00022475"/>
    </source>
</evidence>
<keyword evidence="4 7" id="KW-0812">Transmembrane</keyword>
<dbReference type="PANTHER" id="PTHR34583">
    <property type="entry name" value="ANTIPORTER SUBUNIT MNHC2-RELATED"/>
    <property type="match status" value="1"/>
</dbReference>
<dbReference type="NCBIfam" id="NF006573">
    <property type="entry name" value="PRK09094.1"/>
    <property type="match status" value="1"/>
</dbReference>
<feature type="transmembrane region" description="Helical" evidence="7">
    <location>
        <begin position="28"/>
        <end position="49"/>
    </location>
</feature>
<comment type="similarity">
    <text evidence="2">Belongs to the CPA3 antiporters (TC 2.A.63) subunit C family.</text>
</comment>
<dbReference type="RefSeq" id="WP_200966867.1">
    <property type="nucleotide sequence ID" value="NZ_BMAQ01000021.1"/>
</dbReference>
<reference evidence="8" key="1">
    <citation type="submission" date="2020-08" db="EMBL/GenBank/DDBJ databases">
        <authorList>
            <person name="Uke A."/>
            <person name="Chhe C."/>
            <person name="Baramee S."/>
            <person name="Kosugi A."/>
        </authorList>
    </citation>
    <scope>NUCLEOTIDE SEQUENCE</scope>
    <source>
        <strain evidence="8">DA-C8</strain>
    </source>
</reference>
<evidence type="ECO:0000256" key="7">
    <source>
        <dbReference type="SAM" id="Phobius"/>
    </source>
</evidence>
<sequence>MEILMSIVIGVLFMTGTYLVLSRNTLRIILGCSLMTHGLHLLIMTMAGLKTGAAPILNEDTTAYTDPLPQALILTSIVISFGVTAFYLVLAYRSYKELNTDDMEQLRGQEDE</sequence>
<protein>
    <submittedName>
        <fullName evidence="8">Na(+)/H(+) antiporter subunit C</fullName>
    </submittedName>
</protein>
<gene>
    <name evidence="8" type="primary">mrpC</name>
    <name evidence="8" type="ORF">PRECH8_19280</name>
</gene>
<feature type="transmembrane region" description="Helical" evidence="7">
    <location>
        <begin position="69"/>
        <end position="90"/>
    </location>
</feature>
<dbReference type="GO" id="GO:0005886">
    <property type="term" value="C:plasma membrane"/>
    <property type="evidence" value="ECO:0007669"/>
    <property type="project" value="UniProtKB-SubCell"/>
</dbReference>
<dbReference type="NCBIfam" id="NF009303">
    <property type="entry name" value="PRK12660.1"/>
    <property type="match status" value="1"/>
</dbReference>
<accession>A0A916VFT6</accession>
<dbReference type="Gene3D" id="1.10.287.3510">
    <property type="match status" value="1"/>
</dbReference>
<keyword evidence="3" id="KW-1003">Cell membrane</keyword>
<dbReference type="AlphaFoldDB" id="A0A916VFT6"/>
<evidence type="ECO:0000256" key="1">
    <source>
        <dbReference type="ARBA" id="ARBA00004651"/>
    </source>
</evidence>
<proteinExistence type="inferred from homology"/>